<keyword evidence="4" id="KW-1003">Cell membrane</keyword>
<evidence type="ECO:0000256" key="9">
    <source>
        <dbReference type="ARBA" id="ARBA00022989"/>
    </source>
</evidence>
<evidence type="ECO:0000256" key="8">
    <source>
        <dbReference type="ARBA" id="ARBA00022914"/>
    </source>
</evidence>
<organism evidence="12">
    <name type="scientific">hydrothermal vent metagenome</name>
    <dbReference type="NCBI Taxonomy" id="652676"/>
    <lineage>
        <taxon>unclassified sequences</taxon>
        <taxon>metagenomes</taxon>
        <taxon>ecological metagenomes</taxon>
    </lineage>
</organism>
<dbReference type="GO" id="GO:0005886">
    <property type="term" value="C:plasma membrane"/>
    <property type="evidence" value="ECO:0007669"/>
    <property type="project" value="UniProtKB-SubCell"/>
</dbReference>
<evidence type="ECO:0000256" key="11">
    <source>
        <dbReference type="SAM" id="Phobius"/>
    </source>
</evidence>
<gene>
    <name evidence="12" type="ORF">MNB_SUP05-13-650</name>
</gene>
<keyword evidence="3" id="KW-0475">Mercuric resistance</keyword>
<protein>
    <submittedName>
        <fullName evidence="12">Mercuric transport protein, MerT</fullName>
    </submittedName>
</protein>
<reference evidence="12" key="1">
    <citation type="submission" date="2016-10" db="EMBL/GenBank/DDBJ databases">
        <authorList>
            <person name="de Groot N.N."/>
        </authorList>
    </citation>
    <scope>NUCLEOTIDE SEQUENCE</scope>
</reference>
<name>A0A1W1DGW9_9ZZZZ</name>
<dbReference type="GO" id="GO:0046872">
    <property type="term" value="F:metal ion binding"/>
    <property type="evidence" value="ECO:0007669"/>
    <property type="project" value="UniProtKB-KW"/>
</dbReference>
<evidence type="ECO:0000256" key="6">
    <source>
        <dbReference type="ARBA" id="ARBA00022692"/>
    </source>
</evidence>
<evidence type="ECO:0000256" key="10">
    <source>
        <dbReference type="ARBA" id="ARBA00023136"/>
    </source>
</evidence>
<feature type="transmembrane region" description="Helical" evidence="11">
    <location>
        <begin position="59"/>
        <end position="84"/>
    </location>
</feature>
<keyword evidence="10 11" id="KW-0472">Membrane</keyword>
<evidence type="ECO:0000256" key="1">
    <source>
        <dbReference type="ARBA" id="ARBA00004429"/>
    </source>
</evidence>
<evidence type="ECO:0000313" key="12">
    <source>
        <dbReference type="EMBL" id="SFV80519.1"/>
    </source>
</evidence>
<evidence type="ECO:0000256" key="5">
    <source>
        <dbReference type="ARBA" id="ARBA00022519"/>
    </source>
</evidence>
<feature type="transmembrane region" description="Helical" evidence="11">
    <location>
        <begin position="20"/>
        <end position="38"/>
    </location>
</feature>
<dbReference type="Pfam" id="PF02411">
    <property type="entry name" value="MerT"/>
    <property type="match status" value="1"/>
</dbReference>
<dbReference type="GO" id="GO:0015097">
    <property type="term" value="F:mercury ion transmembrane transporter activity"/>
    <property type="evidence" value="ECO:0007669"/>
    <property type="project" value="InterPro"/>
</dbReference>
<keyword evidence="6 11" id="KW-0812">Transmembrane</keyword>
<keyword evidence="5" id="KW-0997">Cell inner membrane</keyword>
<dbReference type="InterPro" id="IPR003457">
    <property type="entry name" value="Transprt_MerT"/>
</dbReference>
<dbReference type="EMBL" id="FPHU01000084">
    <property type="protein sequence ID" value="SFV80519.1"/>
    <property type="molecule type" value="Genomic_DNA"/>
</dbReference>
<proteinExistence type="predicted"/>
<accession>A0A1W1DGW9</accession>
<dbReference type="AlphaFoldDB" id="A0A1W1DGW9"/>
<sequence>MLGISGAWISNLVALEPYSPIFITIALVALFFAYRGIFITNNYCRTDAKLCAIPSVNRLYKIAFFIVALLVLSSIVAPYLILYYN</sequence>
<comment type="subcellular location">
    <subcellularLocation>
        <location evidence="1">Cell inner membrane</location>
        <topology evidence="1">Multi-pass membrane protein</topology>
    </subcellularLocation>
</comment>
<evidence type="ECO:0000256" key="3">
    <source>
        <dbReference type="ARBA" id="ARBA00022466"/>
    </source>
</evidence>
<keyword evidence="9 11" id="KW-1133">Transmembrane helix</keyword>
<keyword evidence="8" id="KW-0476">Mercury</keyword>
<evidence type="ECO:0000256" key="7">
    <source>
        <dbReference type="ARBA" id="ARBA00022723"/>
    </source>
</evidence>
<evidence type="ECO:0000256" key="4">
    <source>
        <dbReference type="ARBA" id="ARBA00022475"/>
    </source>
</evidence>
<keyword evidence="7" id="KW-0479">Metal-binding</keyword>
<evidence type="ECO:0000256" key="2">
    <source>
        <dbReference type="ARBA" id="ARBA00022448"/>
    </source>
</evidence>
<keyword evidence="2" id="KW-0813">Transport</keyword>